<keyword evidence="5" id="KW-0812">Transmembrane</keyword>
<name>A0A150GTL5_GONPE</name>
<evidence type="ECO:0000313" key="7">
    <source>
        <dbReference type="EMBL" id="KXZ53018.1"/>
    </source>
</evidence>
<proteinExistence type="inferred from homology"/>
<comment type="similarity">
    <text evidence="2 5">Belongs to the glycosyltransferase 10 family.</text>
</comment>
<keyword evidence="4 5" id="KW-0808">Transferase</keyword>
<dbReference type="AlphaFoldDB" id="A0A150GTL5"/>
<reference evidence="8" key="1">
    <citation type="journal article" date="2016" name="Nat. Commun.">
        <title>The Gonium pectorale genome demonstrates co-option of cell cycle regulation during the evolution of multicellularity.</title>
        <authorList>
            <person name="Hanschen E.R."/>
            <person name="Marriage T.N."/>
            <person name="Ferris P.J."/>
            <person name="Hamaji T."/>
            <person name="Toyoda A."/>
            <person name="Fujiyama A."/>
            <person name="Neme R."/>
            <person name="Noguchi H."/>
            <person name="Minakuchi Y."/>
            <person name="Suzuki M."/>
            <person name="Kawai-Toyooka H."/>
            <person name="Smith D.R."/>
            <person name="Sparks H."/>
            <person name="Anderson J."/>
            <person name="Bakaric R."/>
            <person name="Luria V."/>
            <person name="Karger A."/>
            <person name="Kirschner M.W."/>
            <person name="Durand P.M."/>
            <person name="Michod R.E."/>
            <person name="Nozaki H."/>
            <person name="Olson B.J."/>
        </authorList>
    </citation>
    <scope>NUCLEOTIDE SEQUENCE [LARGE SCALE GENOMIC DNA]</scope>
    <source>
        <strain evidence="8">NIES-2863</strain>
    </source>
</reference>
<feature type="domain" description="Fucosyltransferase C-terminal" evidence="6">
    <location>
        <begin position="120"/>
        <end position="206"/>
    </location>
</feature>
<dbReference type="PANTHER" id="PTHR11929:SF194">
    <property type="entry name" value="ALPHA-(1,3)-FUCOSYLTRANSFERASE 10"/>
    <property type="match status" value="1"/>
</dbReference>
<keyword evidence="8" id="KW-1185">Reference proteome</keyword>
<dbReference type="Pfam" id="PF00852">
    <property type="entry name" value="Glyco_transf_10"/>
    <property type="match status" value="1"/>
</dbReference>
<dbReference type="GO" id="GO:0032580">
    <property type="term" value="C:Golgi cisterna membrane"/>
    <property type="evidence" value="ECO:0007669"/>
    <property type="project" value="UniProtKB-SubCell"/>
</dbReference>
<organism evidence="7 8">
    <name type="scientific">Gonium pectorale</name>
    <name type="common">Green alga</name>
    <dbReference type="NCBI Taxonomy" id="33097"/>
    <lineage>
        <taxon>Eukaryota</taxon>
        <taxon>Viridiplantae</taxon>
        <taxon>Chlorophyta</taxon>
        <taxon>core chlorophytes</taxon>
        <taxon>Chlorophyceae</taxon>
        <taxon>CS clade</taxon>
        <taxon>Chlamydomonadales</taxon>
        <taxon>Volvocaceae</taxon>
        <taxon>Gonium</taxon>
    </lineage>
</organism>
<keyword evidence="5" id="KW-0333">Golgi apparatus</keyword>
<dbReference type="OrthoDB" id="427096at2759"/>
<dbReference type="InterPro" id="IPR038577">
    <property type="entry name" value="GT10-like_C_sf"/>
</dbReference>
<evidence type="ECO:0000259" key="6">
    <source>
        <dbReference type="Pfam" id="PF00852"/>
    </source>
</evidence>
<evidence type="ECO:0000256" key="2">
    <source>
        <dbReference type="ARBA" id="ARBA00008919"/>
    </source>
</evidence>
<evidence type="ECO:0000256" key="1">
    <source>
        <dbReference type="ARBA" id="ARBA00004922"/>
    </source>
</evidence>
<evidence type="ECO:0000256" key="3">
    <source>
        <dbReference type="ARBA" id="ARBA00022676"/>
    </source>
</evidence>
<evidence type="ECO:0000256" key="5">
    <source>
        <dbReference type="RuleBase" id="RU003832"/>
    </source>
</evidence>
<dbReference type="InterPro" id="IPR055270">
    <property type="entry name" value="Glyco_tran_10_C"/>
</dbReference>
<gene>
    <name evidence="7" type="ORF">GPECTOR_8g386</name>
</gene>
<dbReference type="InterPro" id="IPR001503">
    <property type="entry name" value="Glyco_trans_10"/>
</dbReference>
<dbReference type="Proteomes" id="UP000075714">
    <property type="component" value="Unassembled WGS sequence"/>
</dbReference>
<protein>
    <recommendedName>
        <fullName evidence="5">Fucosyltransferase</fullName>
        <ecNumber evidence="5">2.4.1.-</ecNumber>
    </recommendedName>
</protein>
<dbReference type="EC" id="2.4.1.-" evidence="5"/>
<accession>A0A150GTL5</accession>
<evidence type="ECO:0000313" key="8">
    <source>
        <dbReference type="Proteomes" id="UP000075714"/>
    </source>
</evidence>
<dbReference type="EMBL" id="LSYV01000009">
    <property type="protein sequence ID" value="KXZ53018.1"/>
    <property type="molecule type" value="Genomic_DNA"/>
</dbReference>
<dbReference type="GO" id="GO:0046920">
    <property type="term" value="F:alpha-(1-&gt;3)-fucosyltransferase activity"/>
    <property type="evidence" value="ECO:0007669"/>
    <property type="project" value="TreeGrafter"/>
</dbReference>
<dbReference type="Gene3D" id="3.40.50.11660">
    <property type="entry name" value="Glycosyl transferase family 10, C-terminal domain"/>
    <property type="match status" value="1"/>
</dbReference>
<dbReference type="UniPathway" id="UPA00378"/>
<dbReference type="SUPFAM" id="SSF53756">
    <property type="entry name" value="UDP-Glycosyltransferase/glycogen phosphorylase"/>
    <property type="match status" value="1"/>
</dbReference>
<dbReference type="STRING" id="33097.A0A150GTL5"/>
<keyword evidence="5" id="KW-0472">Membrane</keyword>
<keyword evidence="3 5" id="KW-0328">Glycosyltransferase</keyword>
<comment type="pathway">
    <text evidence="1">Protein modification; protein glycosylation.</text>
</comment>
<sequence>MFFAAPCNDFEGEQPNCTIGKTVIKCRYGAGINADTADALWYHIPSMGGSSGVRRHHPKQLLIGMSMESSEYYPALDNKNFMKAFDIESTYRTCSQVPVFYFDYNEKQIASLFKAPKPFERKKTALVYVNSNCGAKSGRSDIMRRVIAMNHSTIPTHSWGNCDRNMHVSGSFDKVKLIEDYKFCVAMENSITKDYITEKLWQELERLNSNRTAYEAKLAWKTRKWEQLAPDFLAMTERSHVRQPHSRCQLCRIALRNRYHPQNYTTCLFNKTWTADYHVKA</sequence>
<comment type="caution">
    <text evidence="7">The sequence shown here is derived from an EMBL/GenBank/DDBJ whole genome shotgun (WGS) entry which is preliminary data.</text>
</comment>
<evidence type="ECO:0000256" key="4">
    <source>
        <dbReference type="ARBA" id="ARBA00022679"/>
    </source>
</evidence>
<comment type="subcellular location">
    <subcellularLocation>
        <location evidence="5">Golgi apparatus</location>
        <location evidence="5">Golgi stack membrane</location>
        <topology evidence="5">Single-pass type II membrane protein</topology>
    </subcellularLocation>
</comment>
<dbReference type="PANTHER" id="PTHR11929">
    <property type="entry name" value="ALPHA- 1,3 -FUCOSYLTRANSFERASE"/>
    <property type="match status" value="1"/>
</dbReference>